<dbReference type="PROSITE" id="PS51257">
    <property type="entry name" value="PROKAR_LIPOPROTEIN"/>
    <property type="match status" value="1"/>
</dbReference>
<dbReference type="Proteomes" id="UP000280099">
    <property type="component" value="Unassembled WGS sequence"/>
</dbReference>
<dbReference type="RefSeq" id="WP_121122505.1">
    <property type="nucleotide sequence ID" value="NZ_CP016604.1"/>
</dbReference>
<sequence length="148" mass="16409">MRKGYLVAQFGILFALLGCSVQDSNQSNSQSNVKVNQDVAVTDTVVREFTAFGGDENNAWRAVIQNNTMSLEMSKYGYYPNIEVTRSAYSKGAEFVGYIDSKEVMVDIRGTECRDSNNNLNEFSATLYYQGKIIKGCAVRGAYPHADT</sequence>
<reference evidence="1 2" key="1">
    <citation type="submission" date="2018-10" db="EMBL/GenBank/DDBJ databases">
        <title>Genomic Encyclopedia of Type Strains, Phase IV (KMG-IV): sequencing the most valuable type-strain genomes for metagenomic binning, comparative biology and taxonomic classification.</title>
        <authorList>
            <person name="Goeker M."/>
        </authorList>
    </citation>
    <scope>NUCLEOTIDE SEQUENCE [LARGE SCALE GENOMIC DNA]</scope>
    <source>
        <strain evidence="1 2">DSM 23800</strain>
    </source>
</reference>
<evidence type="ECO:0000313" key="2">
    <source>
        <dbReference type="Proteomes" id="UP000280099"/>
    </source>
</evidence>
<name>A0A420XH42_9PAST</name>
<dbReference type="OrthoDB" id="8611856at2"/>
<dbReference type="AlphaFoldDB" id="A0A420XH42"/>
<dbReference type="EMBL" id="RBJC01000005">
    <property type="protein sequence ID" value="RKR72757.1"/>
    <property type="molecule type" value="Genomic_DNA"/>
</dbReference>
<proteinExistence type="predicted"/>
<evidence type="ECO:0000313" key="1">
    <source>
        <dbReference type="EMBL" id="RKR72757.1"/>
    </source>
</evidence>
<evidence type="ECO:0008006" key="3">
    <source>
        <dbReference type="Google" id="ProtNLM"/>
    </source>
</evidence>
<gene>
    <name evidence="1" type="ORF">DES31_0922</name>
</gene>
<protein>
    <recommendedName>
        <fullName evidence="3">Lipoprotein</fullName>
    </recommendedName>
</protein>
<organism evidence="1 2">
    <name type="scientific">Otariodibacter oris</name>
    <dbReference type="NCBI Taxonomy" id="1032623"/>
    <lineage>
        <taxon>Bacteria</taxon>
        <taxon>Pseudomonadati</taxon>
        <taxon>Pseudomonadota</taxon>
        <taxon>Gammaproteobacteria</taxon>
        <taxon>Pasteurellales</taxon>
        <taxon>Pasteurellaceae</taxon>
        <taxon>Otariodibacter</taxon>
    </lineage>
</organism>
<keyword evidence="2" id="KW-1185">Reference proteome</keyword>
<comment type="caution">
    <text evidence="1">The sequence shown here is derived from an EMBL/GenBank/DDBJ whole genome shotgun (WGS) entry which is preliminary data.</text>
</comment>
<accession>A0A420XH42</accession>